<comment type="caution">
    <text evidence="2">The sequence shown here is derived from an EMBL/GenBank/DDBJ whole genome shotgun (WGS) entry which is preliminary data.</text>
</comment>
<dbReference type="InterPro" id="IPR056924">
    <property type="entry name" value="SH3_Tf2-1"/>
</dbReference>
<dbReference type="Proteomes" id="UP001603857">
    <property type="component" value="Unassembled WGS sequence"/>
</dbReference>
<evidence type="ECO:0000313" key="2">
    <source>
        <dbReference type="EMBL" id="KAL2346295.1"/>
    </source>
</evidence>
<feature type="domain" description="Tf2-1-like SH3-like" evidence="1">
    <location>
        <begin position="1"/>
        <end position="40"/>
    </location>
</feature>
<dbReference type="AlphaFoldDB" id="A0ABD1NGN9"/>
<gene>
    <name evidence="2" type="ORF">Fmac_000295</name>
</gene>
<evidence type="ECO:0000259" key="1">
    <source>
        <dbReference type="Pfam" id="PF24626"/>
    </source>
</evidence>
<sequence>MVLVKLQLYRQHSVALRKSQKLGMKYFGPFPIVKKVGAIAINCCFRYMP</sequence>
<keyword evidence="3" id="KW-1185">Reference proteome</keyword>
<dbReference type="Pfam" id="PF24626">
    <property type="entry name" value="SH3_Tf2-1"/>
    <property type="match status" value="1"/>
</dbReference>
<organism evidence="2 3">
    <name type="scientific">Flemingia macrophylla</name>
    <dbReference type="NCBI Taxonomy" id="520843"/>
    <lineage>
        <taxon>Eukaryota</taxon>
        <taxon>Viridiplantae</taxon>
        <taxon>Streptophyta</taxon>
        <taxon>Embryophyta</taxon>
        <taxon>Tracheophyta</taxon>
        <taxon>Spermatophyta</taxon>
        <taxon>Magnoliopsida</taxon>
        <taxon>eudicotyledons</taxon>
        <taxon>Gunneridae</taxon>
        <taxon>Pentapetalae</taxon>
        <taxon>rosids</taxon>
        <taxon>fabids</taxon>
        <taxon>Fabales</taxon>
        <taxon>Fabaceae</taxon>
        <taxon>Papilionoideae</taxon>
        <taxon>50 kb inversion clade</taxon>
        <taxon>NPAAA clade</taxon>
        <taxon>indigoferoid/millettioid clade</taxon>
        <taxon>Phaseoleae</taxon>
        <taxon>Flemingia</taxon>
    </lineage>
</organism>
<name>A0ABD1NGN9_9FABA</name>
<protein>
    <recommendedName>
        <fullName evidence="1">Tf2-1-like SH3-like domain-containing protein</fullName>
    </recommendedName>
</protein>
<evidence type="ECO:0000313" key="3">
    <source>
        <dbReference type="Proteomes" id="UP001603857"/>
    </source>
</evidence>
<reference evidence="2 3" key="1">
    <citation type="submission" date="2024-08" db="EMBL/GenBank/DDBJ databases">
        <title>Insights into the chromosomal genome structure of Flemingia macrophylla.</title>
        <authorList>
            <person name="Ding Y."/>
            <person name="Zhao Y."/>
            <person name="Bi W."/>
            <person name="Wu M."/>
            <person name="Zhao G."/>
            <person name="Gong Y."/>
            <person name="Li W."/>
            <person name="Zhang P."/>
        </authorList>
    </citation>
    <scope>NUCLEOTIDE SEQUENCE [LARGE SCALE GENOMIC DNA]</scope>
    <source>
        <strain evidence="2">DYQJB</strain>
        <tissue evidence="2">Leaf</tissue>
    </source>
</reference>
<dbReference type="EMBL" id="JBGMDY010000001">
    <property type="protein sequence ID" value="KAL2346295.1"/>
    <property type="molecule type" value="Genomic_DNA"/>
</dbReference>
<accession>A0ABD1NGN9</accession>
<proteinExistence type="predicted"/>